<reference evidence="1" key="1">
    <citation type="submission" date="2021-02" db="EMBL/GenBank/DDBJ databases">
        <authorList>
            <person name="Nowell W R."/>
        </authorList>
    </citation>
    <scope>NUCLEOTIDE SEQUENCE</scope>
</reference>
<protein>
    <submittedName>
        <fullName evidence="1">Uncharacterized protein</fullName>
    </submittedName>
</protein>
<name>A0A8S2S8N2_9BILA</name>
<dbReference type="Proteomes" id="UP000676336">
    <property type="component" value="Unassembled WGS sequence"/>
</dbReference>
<evidence type="ECO:0000313" key="2">
    <source>
        <dbReference type="Proteomes" id="UP000676336"/>
    </source>
</evidence>
<proteinExistence type="predicted"/>
<sequence>MMSIIESQSSSTISKQTNSIKTNITTSIHSKTSLILSDSFDFVLHKMESHDQISPELNITNMNSQMNRFENDNNDTFLRNKQPTEKKSTLRIHKKYEKGFTLNTDN</sequence>
<dbReference type="EMBL" id="CAJOBI010019287">
    <property type="protein sequence ID" value="CAF4205616.1"/>
    <property type="molecule type" value="Genomic_DNA"/>
</dbReference>
<evidence type="ECO:0000313" key="1">
    <source>
        <dbReference type="EMBL" id="CAF4205616.1"/>
    </source>
</evidence>
<feature type="non-terminal residue" evidence="1">
    <location>
        <position position="106"/>
    </location>
</feature>
<gene>
    <name evidence="1" type="ORF">SMN809_LOCUS22087</name>
</gene>
<dbReference type="AlphaFoldDB" id="A0A8S2S8N2"/>
<organism evidence="1 2">
    <name type="scientific">Rotaria magnacalcarata</name>
    <dbReference type="NCBI Taxonomy" id="392030"/>
    <lineage>
        <taxon>Eukaryota</taxon>
        <taxon>Metazoa</taxon>
        <taxon>Spiralia</taxon>
        <taxon>Gnathifera</taxon>
        <taxon>Rotifera</taxon>
        <taxon>Eurotatoria</taxon>
        <taxon>Bdelloidea</taxon>
        <taxon>Philodinida</taxon>
        <taxon>Philodinidae</taxon>
        <taxon>Rotaria</taxon>
    </lineage>
</organism>
<comment type="caution">
    <text evidence="1">The sequence shown here is derived from an EMBL/GenBank/DDBJ whole genome shotgun (WGS) entry which is preliminary data.</text>
</comment>
<accession>A0A8S2S8N2</accession>